<name>A0ACB8V0N6_9EURO</name>
<sequence length="453" mass="48677">MARIEELPSAFDDALNLNVPPTTTNTTTPSASHETPFGIKPNGLTTSDPTAPSLPPSMASVKSHSAAEIQAMLNQTPLFMTDVAAAAQPDEGGGGGGGGENMFLEAIRALQHEGTQLEVARGFRETGNELAREKKWRDAREFYDKALATVRAKEGQGEGEGKVVWDVSADPEGDREAMREVEEKVLVNRALCNLEMKNYRSCTLDCAAALQLNPRNLKAYYRTARALLALDKTMAAGDAAHRGLALDPANAALQQLAPRIAARHAALEQDAARRRAADARAARIARTLATALRARGIRTRSSSQQQQQQQQQKRQPPELEDAAMHLAPDPEAAGSTLVVPCVVLYPAHAQSDVIKAFAETDCVREHLAYLLPAPWDREGEYTVDGVECFMETAAGGLVRVGKDVSLLEVLSSSNGGGGAVVEIVDGLVTIHVLPAARSARWIEELKARRSVRG</sequence>
<proteinExistence type="predicted"/>
<reference evidence="1" key="1">
    <citation type="journal article" date="2022" name="bioRxiv">
        <title>Population genetic analysis of Ophidiomyces ophidiicola, the causative agent of snake fungal disease, indicates recent introductions to the USA.</title>
        <authorList>
            <person name="Ladner J.T."/>
            <person name="Palmer J.M."/>
            <person name="Ettinger C.L."/>
            <person name="Stajich J.E."/>
            <person name="Farrell T.M."/>
            <person name="Glorioso B.M."/>
            <person name="Lawson B."/>
            <person name="Price S.J."/>
            <person name="Stengle A.G."/>
            <person name="Grear D.A."/>
            <person name="Lorch J.M."/>
        </authorList>
    </citation>
    <scope>NUCLEOTIDE SEQUENCE</scope>
    <source>
        <strain evidence="1">NWHC 24266-5</strain>
    </source>
</reference>
<organism evidence="1">
    <name type="scientific">Ophidiomyces ophidiicola</name>
    <dbReference type="NCBI Taxonomy" id="1387563"/>
    <lineage>
        <taxon>Eukaryota</taxon>
        <taxon>Fungi</taxon>
        <taxon>Dikarya</taxon>
        <taxon>Ascomycota</taxon>
        <taxon>Pezizomycotina</taxon>
        <taxon>Eurotiomycetes</taxon>
        <taxon>Eurotiomycetidae</taxon>
        <taxon>Onygenales</taxon>
        <taxon>Onygenaceae</taxon>
        <taxon>Ophidiomyces</taxon>
    </lineage>
</organism>
<comment type="caution">
    <text evidence="1">The sequence shown here is derived from an EMBL/GenBank/DDBJ whole genome shotgun (WGS) entry which is preliminary data.</text>
</comment>
<evidence type="ECO:0000313" key="1">
    <source>
        <dbReference type="EMBL" id="KAI2389741.1"/>
    </source>
</evidence>
<accession>A0ACB8V0N6</accession>
<protein>
    <submittedName>
        <fullName evidence="1">HSP70/90 co-chaperone</fullName>
    </submittedName>
</protein>
<dbReference type="EMBL" id="JALBCA010000022">
    <property type="protein sequence ID" value="KAI2389741.1"/>
    <property type="molecule type" value="Genomic_DNA"/>
</dbReference>
<gene>
    <name evidence="1" type="primary">CNS1</name>
    <name evidence="1" type="ORF">LOY88_002015</name>
</gene>